<accession>A0A1G7STL5</accession>
<dbReference type="SUPFAM" id="SSF58104">
    <property type="entry name" value="Methyl-accepting chemotaxis protein (MCP) signaling domain"/>
    <property type="match status" value="1"/>
</dbReference>
<name>A0A1G7STL5_9BACL</name>
<feature type="transmembrane region" description="Helical" evidence="7">
    <location>
        <begin position="370"/>
        <end position="392"/>
    </location>
</feature>
<dbReference type="InterPro" id="IPR003660">
    <property type="entry name" value="HAMP_dom"/>
</dbReference>
<protein>
    <submittedName>
        <fullName evidence="10">Methyl-accepting chemotaxis protein</fullName>
    </submittedName>
</protein>
<feature type="transmembrane region" description="Helical" evidence="7">
    <location>
        <begin position="344"/>
        <end position="364"/>
    </location>
</feature>
<dbReference type="PROSITE" id="PS50885">
    <property type="entry name" value="HAMP"/>
    <property type="match status" value="1"/>
</dbReference>
<dbReference type="Gene3D" id="1.10.287.950">
    <property type="entry name" value="Methyl-accepting chemotaxis protein"/>
    <property type="match status" value="1"/>
</dbReference>
<dbReference type="GO" id="GO:0006935">
    <property type="term" value="P:chemotaxis"/>
    <property type="evidence" value="ECO:0007669"/>
    <property type="project" value="InterPro"/>
</dbReference>
<gene>
    <name evidence="10" type="ORF">SAMN04488542_1321</name>
</gene>
<dbReference type="Pfam" id="PF00015">
    <property type="entry name" value="MCPsignal"/>
    <property type="match status" value="1"/>
</dbReference>
<evidence type="ECO:0000256" key="6">
    <source>
        <dbReference type="PROSITE-ProRule" id="PRU00284"/>
    </source>
</evidence>
<sequence length="740" mass="83046">MYDWLGFKTGYPLSKSWRLNKHLKKDAERTFEGISETRKQILMDWANETWFGLERLGAQLTAKWEQTGYDSDSLKQEYIVQAMNKTYHQMSDLTELFLLDSSNEVIVSTYSKHTGTAYHDRSVLSPAISYLGGHAFDQPLLYGPYKDELTLRIGPRSSSFHDAVTLLFLLPITFNGKSIAYLCGRVPNDVIGDLIQREAGHIYPDSGDNYLFMVEPVLQKDIDPGTALSRSRFEDKTFTMGENLKDGVTTNWGTVSVKDHTELELKFISPATKELHPGVANTIRNGSNLFVDFPGYPDYRYIPVIGKGCTLQLPHCPDVWGMMCEVDFEEVYRIRSMGTKRRQILAYATGAIAVISAGIIMLLYSQLPPWILAGIVCLFHFFTGIGVLKYLYHREDNREIKQLLKVKNFIQTNAEGKGDLTKRLTLGQFNNDEIKEIAKWLNNMMDTLEGIMLKVKAAAVQVSDSQAVLNETASVTTDSTKKVSDQVTDVINSIRTQLKDIEQVREMADTMRMTLNEIEEQAMSQIGVAQSGVGRIGDKMEEISGKVMETNKSIHAFVETTQEIKNVLQVIEEISAQTNLLALNASIEAAHVGELGSGFAVVAGEIRKLANLTKTSTSEVYQITDKIYKEAEQAFSIMNEGNKVVEEGNELVATVAGTLDIAFNQDERKNEVVDQVVELLEQIALVSRQNRTVSYSVENKVHELTEEIVGVQDTSKYVETITNQLQHIVGQFKLTEDRAK</sequence>
<dbReference type="CDD" id="cd06225">
    <property type="entry name" value="HAMP"/>
    <property type="match status" value="1"/>
</dbReference>
<keyword evidence="7" id="KW-0812">Transmembrane</keyword>
<dbReference type="Proteomes" id="UP000198972">
    <property type="component" value="Unassembled WGS sequence"/>
</dbReference>
<dbReference type="AlphaFoldDB" id="A0A1G7STL5"/>
<keyword evidence="7" id="KW-1133">Transmembrane helix</keyword>
<evidence type="ECO:0000256" key="3">
    <source>
        <dbReference type="ARBA" id="ARBA00023136"/>
    </source>
</evidence>
<feature type="domain" description="HAMP" evidence="9">
    <location>
        <begin position="416"/>
        <end position="453"/>
    </location>
</feature>
<proteinExistence type="inferred from homology"/>
<dbReference type="EMBL" id="FNBG01000032">
    <property type="protein sequence ID" value="SDG26124.1"/>
    <property type="molecule type" value="Genomic_DNA"/>
</dbReference>
<comment type="similarity">
    <text evidence="5">Belongs to the methyl-accepting chemotaxis (MCP) protein family.</text>
</comment>
<dbReference type="InterPro" id="IPR004089">
    <property type="entry name" value="MCPsignal_dom"/>
</dbReference>
<dbReference type="PANTHER" id="PTHR32089:SF112">
    <property type="entry name" value="LYSOZYME-LIKE PROTEIN-RELATED"/>
    <property type="match status" value="1"/>
</dbReference>
<dbReference type="GO" id="GO:0007165">
    <property type="term" value="P:signal transduction"/>
    <property type="evidence" value="ECO:0007669"/>
    <property type="project" value="UniProtKB-KW"/>
</dbReference>
<dbReference type="InterPro" id="IPR004090">
    <property type="entry name" value="Chemotax_Me-accpt_rcpt"/>
</dbReference>
<dbReference type="PANTHER" id="PTHR32089">
    <property type="entry name" value="METHYL-ACCEPTING CHEMOTAXIS PROTEIN MCPB"/>
    <property type="match status" value="1"/>
</dbReference>
<feature type="domain" description="Methyl-accepting transducer" evidence="8">
    <location>
        <begin position="472"/>
        <end position="705"/>
    </location>
</feature>
<keyword evidence="11" id="KW-1185">Reference proteome</keyword>
<keyword evidence="2" id="KW-1003">Cell membrane</keyword>
<evidence type="ECO:0000256" key="7">
    <source>
        <dbReference type="SAM" id="Phobius"/>
    </source>
</evidence>
<comment type="subcellular location">
    <subcellularLocation>
        <location evidence="1">Cell membrane</location>
    </subcellularLocation>
</comment>
<evidence type="ECO:0000256" key="2">
    <source>
        <dbReference type="ARBA" id="ARBA00022475"/>
    </source>
</evidence>
<evidence type="ECO:0000313" key="10">
    <source>
        <dbReference type="EMBL" id="SDG26124.1"/>
    </source>
</evidence>
<dbReference type="PRINTS" id="PR00260">
    <property type="entry name" value="CHEMTRNSDUCR"/>
</dbReference>
<keyword evidence="3 7" id="KW-0472">Membrane</keyword>
<dbReference type="OrthoDB" id="2489132at2"/>
<evidence type="ECO:0000313" key="11">
    <source>
        <dbReference type="Proteomes" id="UP000198972"/>
    </source>
</evidence>
<dbReference type="GO" id="GO:0005886">
    <property type="term" value="C:plasma membrane"/>
    <property type="evidence" value="ECO:0007669"/>
    <property type="project" value="UniProtKB-SubCell"/>
</dbReference>
<dbReference type="SMART" id="SM00283">
    <property type="entry name" value="MA"/>
    <property type="match status" value="1"/>
</dbReference>
<organism evidence="10 11">
    <name type="scientific">Fontibacillus panacisegetis</name>
    <dbReference type="NCBI Taxonomy" id="670482"/>
    <lineage>
        <taxon>Bacteria</taxon>
        <taxon>Bacillati</taxon>
        <taxon>Bacillota</taxon>
        <taxon>Bacilli</taxon>
        <taxon>Bacillales</taxon>
        <taxon>Paenibacillaceae</taxon>
        <taxon>Fontibacillus</taxon>
    </lineage>
</organism>
<evidence type="ECO:0000259" key="9">
    <source>
        <dbReference type="PROSITE" id="PS50885"/>
    </source>
</evidence>
<evidence type="ECO:0000259" key="8">
    <source>
        <dbReference type="PROSITE" id="PS50111"/>
    </source>
</evidence>
<dbReference type="PROSITE" id="PS50111">
    <property type="entry name" value="CHEMOTAXIS_TRANSDUC_2"/>
    <property type="match status" value="1"/>
</dbReference>
<evidence type="ECO:0000256" key="1">
    <source>
        <dbReference type="ARBA" id="ARBA00004236"/>
    </source>
</evidence>
<keyword evidence="4 6" id="KW-0807">Transducer</keyword>
<evidence type="ECO:0000256" key="5">
    <source>
        <dbReference type="ARBA" id="ARBA00029447"/>
    </source>
</evidence>
<reference evidence="10 11" key="1">
    <citation type="submission" date="2016-10" db="EMBL/GenBank/DDBJ databases">
        <authorList>
            <person name="de Groot N.N."/>
        </authorList>
    </citation>
    <scope>NUCLEOTIDE SEQUENCE [LARGE SCALE GENOMIC DNA]</scope>
    <source>
        <strain evidence="10 11">DSM 28129</strain>
    </source>
</reference>
<dbReference type="STRING" id="670482.SAMN04488542_1321"/>
<dbReference type="GO" id="GO:0004888">
    <property type="term" value="F:transmembrane signaling receptor activity"/>
    <property type="evidence" value="ECO:0007669"/>
    <property type="project" value="InterPro"/>
</dbReference>
<evidence type="ECO:0000256" key="4">
    <source>
        <dbReference type="ARBA" id="ARBA00023224"/>
    </source>
</evidence>
<dbReference type="RefSeq" id="WP_091235187.1">
    <property type="nucleotide sequence ID" value="NZ_FNBG01000032.1"/>
</dbReference>